<reference evidence="1" key="2">
    <citation type="submission" date="2021-02" db="EMBL/GenBank/DDBJ databases">
        <authorList>
            <person name="Kimball J.A."/>
            <person name="Haas M.W."/>
            <person name="Macchietto M."/>
            <person name="Kono T."/>
            <person name="Duquette J."/>
            <person name="Shao M."/>
        </authorList>
    </citation>
    <scope>NUCLEOTIDE SEQUENCE</scope>
    <source>
        <tissue evidence="1">Fresh leaf tissue</tissue>
    </source>
</reference>
<name>A0A8J5SX05_ZIZPA</name>
<protein>
    <submittedName>
        <fullName evidence="1">Uncharacterized protein</fullName>
    </submittedName>
</protein>
<evidence type="ECO:0000313" key="1">
    <source>
        <dbReference type="EMBL" id="KAG8082415.1"/>
    </source>
</evidence>
<organism evidence="1 2">
    <name type="scientific">Zizania palustris</name>
    <name type="common">Northern wild rice</name>
    <dbReference type="NCBI Taxonomy" id="103762"/>
    <lineage>
        <taxon>Eukaryota</taxon>
        <taxon>Viridiplantae</taxon>
        <taxon>Streptophyta</taxon>
        <taxon>Embryophyta</taxon>
        <taxon>Tracheophyta</taxon>
        <taxon>Spermatophyta</taxon>
        <taxon>Magnoliopsida</taxon>
        <taxon>Liliopsida</taxon>
        <taxon>Poales</taxon>
        <taxon>Poaceae</taxon>
        <taxon>BOP clade</taxon>
        <taxon>Oryzoideae</taxon>
        <taxon>Oryzeae</taxon>
        <taxon>Zizaniinae</taxon>
        <taxon>Zizania</taxon>
    </lineage>
</organism>
<sequence>MLLSPPPWTPLSRLLFSDSLALMGDTSLVASRDGENEHRRPLLLDAAACAFAGDDTNLAAKRDGENVQHRVFVPDAAAAAFDFPGGDTATGLEASSLPWLLSLHPSELGGDLSRNLCGVCLVMTGDRVL</sequence>
<comment type="caution">
    <text evidence="1">The sequence shown here is derived from an EMBL/GenBank/DDBJ whole genome shotgun (WGS) entry which is preliminary data.</text>
</comment>
<gene>
    <name evidence="1" type="ORF">GUJ93_ZPchr0014g47111</name>
</gene>
<keyword evidence="2" id="KW-1185">Reference proteome</keyword>
<proteinExistence type="predicted"/>
<dbReference type="Proteomes" id="UP000729402">
    <property type="component" value="Unassembled WGS sequence"/>
</dbReference>
<dbReference type="AlphaFoldDB" id="A0A8J5SX05"/>
<evidence type="ECO:0000313" key="2">
    <source>
        <dbReference type="Proteomes" id="UP000729402"/>
    </source>
</evidence>
<accession>A0A8J5SX05</accession>
<dbReference type="EMBL" id="JAAALK010000086">
    <property type="protein sequence ID" value="KAG8082415.1"/>
    <property type="molecule type" value="Genomic_DNA"/>
</dbReference>
<reference evidence="1" key="1">
    <citation type="journal article" date="2021" name="bioRxiv">
        <title>Whole Genome Assembly and Annotation of Northern Wild Rice, Zizania palustris L., Supports a Whole Genome Duplication in the Zizania Genus.</title>
        <authorList>
            <person name="Haas M."/>
            <person name="Kono T."/>
            <person name="Macchietto M."/>
            <person name="Millas R."/>
            <person name="McGilp L."/>
            <person name="Shao M."/>
            <person name="Duquette J."/>
            <person name="Hirsch C.N."/>
            <person name="Kimball J."/>
        </authorList>
    </citation>
    <scope>NUCLEOTIDE SEQUENCE</scope>
    <source>
        <tissue evidence="1">Fresh leaf tissue</tissue>
    </source>
</reference>